<evidence type="ECO:0000256" key="1">
    <source>
        <dbReference type="SAM" id="Coils"/>
    </source>
</evidence>
<gene>
    <name evidence="3" type="ORF">F1C12_22000</name>
</gene>
<evidence type="ECO:0000256" key="2">
    <source>
        <dbReference type="SAM" id="SignalP"/>
    </source>
</evidence>
<organism evidence="3 4">
    <name type="scientific">Leifsonia shinshuensis</name>
    <dbReference type="NCBI Taxonomy" id="150026"/>
    <lineage>
        <taxon>Bacteria</taxon>
        <taxon>Bacillati</taxon>
        <taxon>Actinomycetota</taxon>
        <taxon>Actinomycetes</taxon>
        <taxon>Micrococcales</taxon>
        <taxon>Microbacteriaceae</taxon>
        <taxon>Leifsonia</taxon>
    </lineage>
</organism>
<dbReference type="KEGG" id="lse:F1C12_22000"/>
<accession>A0A7G6YHJ0</accession>
<feature type="signal peptide" evidence="2">
    <location>
        <begin position="1"/>
        <end position="19"/>
    </location>
</feature>
<geneLocation type="plasmid" evidence="3 4">
    <name>unnamed1</name>
</geneLocation>
<protein>
    <submittedName>
        <fullName evidence="3">Uncharacterized protein</fullName>
    </submittedName>
</protein>
<feature type="chain" id="PRO_5028847390" evidence="2">
    <location>
        <begin position="20"/>
        <end position="419"/>
    </location>
</feature>
<dbReference type="RefSeq" id="WP_147295951.1">
    <property type="nucleotide sequence ID" value="NZ_CP043642.1"/>
</dbReference>
<name>A0A7G6YHJ0_9MICO</name>
<reference evidence="4" key="1">
    <citation type="submission" date="2019-09" db="EMBL/GenBank/DDBJ databases">
        <title>Antimicrobial potential of Antarctic Bacteria.</title>
        <authorList>
            <person name="Benaud N."/>
            <person name="Edwards R.J."/>
            <person name="Ferrari B.C."/>
        </authorList>
    </citation>
    <scope>NUCLEOTIDE SEQUENCE [LARGE SCALE GENOMIC DNA]</scope>
    <source>
        <strain evidence="4">INR9</strain>
        <plasmid evidence="4">unnamed1</plasmid>
    </source>
</reference>
<sequence length="419" mass="42996">MIAVLVAASGVVTAPTAMADSYPSWGDVQAARSNEAAKQAQVNAITALISNLKTQVKAAEDAAVARERENEAAQLALTAGQDKADALTAVAAKLKIKSETSHQQAATVLAKFARTGGPNLTGTLLISKSSDRAGLLYRLSSLGKLTSTINRLYSQAAQDSNNAKAASDQAVAAKDALATLAAAAKTALAKAAQAQKDMIASLSAQTAHQNELQAQLASLTSATAMTEQQYQAGVAARAAAEAAAAAAARAAGSSAPVSSDARALAQELMGYVAAGQLSGSSPDHIMEIRWIAEGRSVPNCGIDTQVLQVMVIALHTFASVGVSDINRRCTGQIEGAGIYSQHYAGGGGHAVDFYSLGGSQATGADGNSLALIRVLDPRMPYGSGLGQSNCRTAAGNEPALRNFQDFYDTCNHLHINDPM</sequence>
<dbReference type="Proteomes" id="UP000515511">
    <property type="component" value="Plasmid unnamed1"/>
</dbReference>
<keyword evidence="1" id="KW-0175">Coiled coil</keyword>
<feature type="coiled-coil region" evidence="1">
    <location>
        <begin position="42"/>
        <end position="69"/>
    </location>
</feature>
<evidence type="ECO:0000313" key="4">
    <source>
        <dbReference type="Proteomes" id="UP000515511"/>
    </source>
</evidence>
<dbReference type="AlphaFoldDB" id="A0A7G6YHJ0"/>
<evidence type="ECO:0000313" key="3">
    <source>
        <dbReference type="EMBL" id="QNE37955.1"/>
    </source>
</evidence>
<keyword evidence="2" id="KW-0732">Signal</keyword>
<proteinExistence type="predicted"/>
<keyword evidence="3" id="KW-0614">Plasmid</keyword>
<dbReference type="EMBL" id="CP043642">
    <property type="protein sequence ID" value="QNE37955.1"/>
    <property type="molecule type" value="Genomic_DNA"/>
</dbReference>